<evidence type="ECO:0000256" key="9">
    <source>
        <dbReference type="SAM" id="SignalP"/>
    </source>
</evidence>
<comment type="catalytic activity">
    <reaction evidence="1">
        <text>Random hydrolysis of (1-&gt;4)-beta-D-mannosidic linkages in mannans, galactomannans and glucomannans.</text>
        <dbReference type="EC" id="3.2.1.78"/>
    </reaction>
</comment>
<evidence type="ECO:0000256" key="1">
    <source>
        <dbReference type="ARBA" id="ARBA00001678"/>
    </source>
</evidence>
<dbReference type="PANTHER" id="PTHR31451:SF39">
    <property type="entry name" value="MANNAN ENDO-1,4-BETA-MANNOSIDASE 1"/>
    <property type="match status" value="1"/>
</dbReference>
<comment type="subcellular location">
    <subcellularLocation>
        <location evidence="2">Secreted</location>
    </subcellularLocation>
</comment>
<keyword evidence="12" id="KW-1185">Reference proteome</keyword>
<dbReference type="InterPro" id="IPR001547">
    <property type="entry name" value="Glyco_hydro_5"/>
</dbReference>
<accession>A0A9D4TPL4</accession>
<name>A0A9D4TPL4_CHLVU</name>
<evidence type="ECO:0000256" key="2">
    <source>
        <dbReference type="ARBA" id="ARBA00004613"/>
    </source>
</evidence>
<keyword evidence="7" id="KW-0378">Hydrolase</keyword>
<dbReference type="EMBL" id="SIDB01000006">
    <property type="protein sequence ID" value="KAI3431367.1"/>
    <property type="molecule type" value="Genomic_DNA"/>
</dbReference>
<keyword evidence="8" id="KW-0326">Glycosidase</keyword>
<dbReference type="Gene3D" id="3.20.20.80">
    <property type="entry name" value="Glycosidases"/>
    <property type="match status" value="1"/>
</dbReference>
<reference evidence="11" key="2">
    <citation type="submission" date="2020-11" db="EMBL/GenBank/DDBJ databases">
        <authorList>
            <person name="Cecchin M."/>
            <person name="Marcolungo L."/>
            <person name="Rossato M."/>
            <person name="Girolomoni L."/>
            <person name="Cosentino E."/>
            <person name="Cuine S."/>
            <person name="Li-Beisson Y."/>
            <person name="Delledonne M."/>
            <person name="Ballottari M."/>
        </authorList>
    </citation>
    <scope>NUCLEOTIDE SEQUENCE</scope>
    <source>
        <strain evidence="11">211/11P</strain>
        <tissue evidence="11">Whole cell</tissue>
    </source>
</reference>
<dbReference type="PANTHER" id="PTHR31451">
    <property type="match status" value="1"/>
</dbReference>
<dbReference type="EC" id="3.2.1.78" evidence="4"/>
<proteinExistence type="inferred from homology"/>
<evidence type="ECO:0000256" key="4">
    <source>
        <dbReference type="ARBA" id="ARBA00012706"/>
    </source>
</evidence>
<dbReference type="GO" id="GO:0005576">
    <property type="term" value="C:extracellular region"/>
    <property type="evidence" value="ECO:0007669"/>
    <property type="project" value="UniProtKB-SubCell"/>
</dbReference>
<evidence type="ECO:0000256" key="7">
    <source>
        <dbReference type="ARBA" id="ARBA00022801"/>
    </source>
</evidence>
<feature type="chain" id="PRO_5038670038" description="mannan endo-1,4-beta-mannosidase" evidence="9">
    <location>
        <begin position="22"/>
        <end position="574"/>
    </location>
</feature>
<evidence type="ECO:0000256" key="3">
    <source>
        <dbReference type="ARBA" id="ARBA00005641"/>
    </source>
</evidence>
<feature type="signal peptide" evidence="9">
    <location>
        <begin position="1"/>
        <end position="21"/>
    </location>
</feature>
<dbReference type="InterPro" id="IPR017853">
    <property type="entry name" value="GH"/>
</dbReference>
<evidence type="ECO:0000313" key="12">
    <source>
        <dbReference type="Proteomes" id="UP001055712"/>
    </source>
</evidence>
<dbReference type="InterPro" id="IPR045053">
    <property type="entry name" value="MAN-like"/>
</dbReference>
<sequence length="574" mass="62825">MPVAALAVLLLACWPTRAASAAPSDATCFDCEWLELPLDEWNALRNTTVVEVLPWGEAVTLPPVDYRRLGEELCECVLDSREGIPETRLPASHYVRAEGTRFMLHGEPFRFAGWNAYQALPWAASNDSRFLSDLDSLFSHAAELGLVVGRVFVVANGAPVRPPFLQKFDDLQPELAEAPWITLQPAAGVMNETVLEALDHLMVLAADNGIKLVLTLADYHATFGANPAGIEPYVQWVKGSLNLTGYTVLDFYTDSRIKLIYKHNLCTLANRVNSLTGVKYRDDPALFSWDLINEPRCPACPGPSRGAALTAWVDEMSAFMSCVDGNHMVHVGSEGYFSDSQPQFIASNPGSWSLCSGVDFTALTALPHVHYGAAHMYESMRGSWNEATRSNCGWDCVTDWFRTWLQSHFDASGVVGKPLVLEEYGKPWDEVKRNEMFKLVQDEFRVAWQQNASSPAAGAMFWGATAGPHINWNGFELRLDGGPSVPAPVAQADELKKQMPPEQTQWLADVHAMQAAFRHSVLEELCQAVVKEQFPPTLASYSSNTMLAIVAGMAAEAAASAGEPMVVAAANSGD</sequence>
<organism evidence="11 12">
    <name type="scientific">Chlorella vulgaris</name>
    <name type="common">Green alga</name>
    <dbReference type="NCBI Taxonomy" id="3077"/>
    <lineage>
        <taxon>Eukaryota</taxon>
        <taxon>Viridiplantae</taxon>
        <taxon>Chlorophyta</taxon>
        <taxon>core chlorophytes</taxon>
        <taxon>Trebouxiophyceae</taxon>
        <taxon>Chlorellales</taxon>
        <taxon>Chlorellaceae</taxon>
        <taxon>Chlorella clade</taxon>
        <taxon>Chlorella</taxon>
    </lineage>
</organism>
<dbReference type="OrthoDB" id="406631at2759"/>
<dbReference type="SUPFAM" id="SSF51445">
    <property type="entry name" value="(Trans)glycosidases"/>
    <property type="match status" value="1"/>
</dbReference>
<protein>
    <recommendedName>
        <fullName evidence="4">mannan endo-1,4-beta-mannosidase</fullName>
        <ecNumber evidence="4">3.2.1.78</ecNumber>
    </recommendedName>
</protein>
<keyword evidence="6 9" id="KW-0732">Signal</keyword>
<evidence type="ECO:0000256" key="6">
    <source>
        <dbReference type="ARBA" id="ARBA00022729"/>
    </source>
</evidence>
<dbReference type="AlphaFoldDB" id="A0A9D4TPL4"/>
<evidence type="ECO:0000256" key="8">
    <source>
        <dbReference type="ARBA" id="ARBA00023295"/>
    </source>
</evidence>
<comment type="similarity">
    <text evidence="3">Belongs to the glycosyl hydrolase 5 (cellulase A) family.</text>
</comment>
<evidence type="ECO:0000256" key="5">
    <source>
        <dbReference type="ARBA" id="ARBA00022525"/>
    </source>
</evidence>
<evidence type="ECO:0000313" key="11">
    <source>
        <dbReference type="EMBL" id="KAI3431367.1"/>
    </source>
</evidence>
<evidence type="ECO:0000259" key="10">
    <source>
        <dbReference type="Pfam" id="PF26410"/>
    </source>
</evidence>
<dbReference type="Pfam" id="PF26410">
    <property type="entry name" value="GH5_mannosidase"/>
    <property type="match status" value="1"/>
</dbReference>
<dbReference type="Proteomes" id="UP001055712">
    <property type="component" value="Unassembled WGS sequence"/>
</dbReference>
<keyword evidence="5" id="KW-0964">Secreted</keyword>
<feature type="domain" description="Glycoside hydrolase family 5" evidence="10">
    <location>
        <begin position="93"/>
        <end position="434"/>
    </location>
</feature>
<dbReference type="GO" id="GO:0016985">
    <property type="term" value="F:mannan endo-1,4-beta-mannosidase activity"/>
    <property type="evidence" value="ECO:0007669"/>
    <property type="project" value="UniProtKB-EC"/>
</dbReference>
<reference evidence="11" key="1">
    <citation type="journal article" date="2019" name="Plant J.">
        <title>Chlorella vulgaris genome assembly and annotation reveals the molecular basis for metabolic acclimation to high light conditions.</title>
        <authorList>
            <person name="Cecchin M."/>
            <person name="Marcolungo L."/>
            <person name="Rossato M."/>
            <person name="Girolomoni L."/>
            <person name="Cosentino E."/>
            <person name="Cuine S."/>
            <person name="Li-Beisson Y."/>
            <person name="Delledonne M."/>
            <person name="Ballottari M."/>
        </authorList>
    </citation>
    <scope>NUCLEOTIDE SEQUENCE</scope>
    <source>
        <strain evidence="11">211/11P</strain>
    </source>
</reference>
<gene>
    <name evidence="11" type="ORF">D9Q98_004424</name>
</gene>
<comment type="caution">
    <text evidence="11">The sequence shown here is derived from an EMBL/GenBank/DDBJ whole genome shotgun (WGS) entry which is preliminary data.</text>
</comment>